<name>A0A0X3BLT4_9EURY</name>
<dbReference type="KEGG" id="mema:MMAB1_1676"/>
<dbReference type="AlphaFoldDB" id="A0A0X3BLT4"/>
<feature type="region of interest" description="Disordered" evidence="1">
    <location>
        <begin position="31"/>
        <end position="63"/>
    </location>
</feature>
<reference evidence="2 3" key="1">
    <citation type="submission" date="2016-01" db="EMBL/GenBank/DDBJ databases">
        <authorList>
            <person name="Manzoor S."/>
        </authorList>
    </citation>
    <scope>NUCLEOTIDE SEQUENCE [LARGE SCALE GENOMIC DNA]</scope>
    <source>
        <strain evidence="2">Methanoculleus sp MAB1</strain>
    </source>
</reference>
<gene>
    <name evidence="2" type="ORF">MMAB1_1676</name>
</gene>
<sequence>MASSKILAKYWGSGQLHLTMWVLVQIATSREATKDAKGSGRGEIHGLHARARETGEHSNAPSS</sequence>
<organism evidence="2 3">
    <name type="scientific">Methanoculleus bourgensis</name>
    <dbReference type="NCBI Taxonomy" id="83986"/>
    <lineage>
        <taxon>Archaea</taxon>
        <taxon>Methanobacteriati</taxon>
        <taxon>Methanobacteriota</taxon>
        <taxon>Stenosarchaea group</taxon>
        <taxon>Methanomicrobia</taxon>
        <taxon>Methanomicrobiales</taxon>
        <taxon>Methanomicrobiaceae</taxon>
        <taxon>Methanoculleus</taxon>
    </lineage>
</organism>
<proteinExistence type="predicted"/>
<evidence type="ECO:0000313" key="2">
    <source>
        <dbReference type="EMBL" id="CVK32889.1"/>
    </source>
</evidence>
<feature type="compositionally biased region" description="Basic and acidic residues" evidence="1">
    <location>
        <begin position="31"/>
        <end position="56"/>
    </location>
</feature>
<accession>A0A0X3BLT4</accession>
<dbReference type="EMBL" id="LT158599">
    <property type="protein sequence ID" value="CVK32889.1"/>
    <property type="molecule type" value="Genomic_DNA"/>
</dbReference>
<evidence type="ECO:0000256" key="1">
    <source>
        <dbReference type="SAM" id="MobiDB-lite"/>
    </source>
</evidence>
<evidence type="ECO:0000313" key="3">
    <source>
        <dbReference type="Proteomes" id="UP000069850"/>
    </source>
</evidence>
<dbReference type="Proteomes" id="UP000069850">
    <property type="component" value="Chromosome 1"/>
</dbReference>
<protein>
    <submittedName>
        <fullName evidence="2">Uncharacterized protein</fullName>
    </submittedName>
</protein>